<name>V4RPN1_9HYPH</name>
<sequence length="193" mass="21141">MRGHHRAPHRRDLQPASLGPILSNTFLLEERGDARVVYRLAGSGIFEIFQRELRGLDWLTLFEEESRPLAQDTAASALSRAETSLLHADGRTARHRTVPVEILILPLARDPDAPARAVGSLVTCDRPYWLGAQPLIELTALHAETSRAPGDPGAPAPESSSRSVLDMLDAGPIRRLRHLALYLGGREAGDTDH</sequence>
<evidence type="ECO:0008006" key="3">
    <source>
        <dbReference type="Google" id="ProtNLM"/>
    </source>
</evidence>
<protein>
    <recommendedName>
        <fullName evidence="3">PAS domain-containing protein</fullName>
    </recommendedName>
</protein>
<evidence type="ECO:0000313" key="2">
    <source>
        <dbReference type="Proteomes" id="UP000017819"/>
    </source>
</evidence>
<dbReference type="Pfam" id="PF07310">
    <property type="entry name" value="PAS_5"/>
    <property type="match status" value="1"/>
</dbReference>
<dbReference type="InterPro" id="IPR009922">
    <property type="entry name" value="DUF1457"/>
</dbReference>
<dbReference type="STRING" id="631454.N177_2029"/>
<dbReference type="AlphaFoldDB" id="V4RPN1"/>
<dbReference type="Proteomes" id="UP000017819">
    <property type="component" value="Unassembled WGS sequence"/>
</dbReference>
<accession>V4RPN1</accession>
<keyword evidence="2" id="KW-1185">Reference proteome</keyword>
<evidence type="ECO:0000313" key="1">
    <source>
        <dbReference type="EMBL" id="ESR25155.1"/>
    </source>
</evidence>
<reference evidence="1 2" key="1">
    <citation type="journal article" date="2014" name="Genome Announc.">
        <title>Draft Genome Sequence of Lutibaculum baratangense Strain AMV1T, Isolated from a Mud Volcano in Andamans, India.</title>
        <authorList>
            <person name="Singh A."/>
            <person name="Sreenivas A."/>
            <person name="Sathyanarayana Reddy G."/>
            <person name="Pinnaka A.K."/>
            <person name="Shivaji S."/>
        </authorList>
    </citation>
    <scope>NUCLEOTIDE SEQUENCE [LARGE SCALE GENOMIC DNA]</scope>
    <source>
        <strain evidence="1 2">AMV1</strain>
    </source>
</reference>
<dbReference type="EMBL" id="AWXZ01000026">
    <property type="protein sequence ID" value="ESR25155.1"/>
    <property type="molecule type" value="Genomic_DNA"/>
</dbReference>
<proteinExistence type="predicted"/>
<comment type="caution">
    <text evidence="1">The sequence shown here is derived from an EMBL/GenBank/DDBJ whole genome shotgun (WGS) entry which is preliminary data.</text>
</comment>
<gene>
    <name evidence="1" type="ORF">N177_2029</name>
</gene>
<dbReference type="eggNOG" id="COG5388">
    <property type="taxonomic scope" value="Bacteria"/>
</dbReference>
<organism evidence="1 2">
    <name type="scientific">Lutibaculum baratangense AMV1</name>
    <dbReference type="NCBI Taxonomy" id="631454"/>
    <lineage>
        <taxon>Bacteria</taxon>
        <taxon>Pseudomonadati</taxon>
        <taxon>Pseudomonadota</taxon>
        <taxon>Alphaproteobacteria</taxon>
        <taxon>Hyphomicrobiales</taxon>
        <taxon>Tepidamorphaceae</taxon>
        <taxon>Lutibaculum</taxon>
    </lineage>
</organism>